<comment type="caution">
    <text evidence="8">The sequence shown here is derived from an EMBL/GenBank/DDBJ whole genome shotgun (WGS) entry which is preliminary data.</text>
</comment>
<accession>A0A507E8F8</accession>
<dbReference type="PANTHER" id="PTHR43272:SF83">
    <property type="entry name" value="ACYL-COA SYNTHETASE LONG-CHAIN, ISOFORM J"/>
    <property type="match status" value="1"/>
</dbReference>
<reference evidence="8 9" key="1">
    <citation type="journal article" date="2019" name="Sci. Rep.">
        <title>Comparative genomics of chytrid fungi reveal insights into the obligate biotrophic and pathogenic lifestyle of Synchytrium endobioticum.</title>
        <authorList>
            <person name="van de Vossenberg B.T.L.H."/>
            <person name="Warris S."/>
            <person name="Nguyen H.D.T."/>
            <person name="van Gent-Pelzer M.P.E."/>
            <person name="Joly D.L."/>
            <person name="van de Geest H.C."/>
            <person name="Bonants P.J.M."/>
            <person name="Smith D.S."/>
            <person name="Levesque C.A."/>
            <person name="van der Lee T.A.J."/>
        </authorList>
    </citation>
    <scope>NUCLEOTIDE SEQUENCE [LARGE SCALE GENOMIC DNA]</scope>
    <source>
        <strain evidence="8 9">CBS 675.73</strain>
    </source>
</reference>
<protein>
    <recommendedName>
        <fullName evidence="7">AMP-dependent synthetase/ligase domain-containing protein</fullName>
    </recommendedName>
</protein>
<keyword evidence="3" id="KW-0547">Nucleotide-binding</keyword>
<dbReference type="PROSITE" id="PS00455">
    <property type="entry name" value="AMP_BINDING"/>
    <property type="match status" value="1"/>
</dbReference>
<feature type="domain" description="AMP-dependent synthetase/ligase" evidence="7">
    <location>
        <begin position="221"/>
        <end position="633"/>
    </location>
</feature>
<dbReference type="EMBL" id="QEAP01000710">
    <property type="protein sequence ID" value="TPX59667.1"/>
    <property type="molecule type" value="Genomic_DNA"/>
</dbReference>
<evidence type="ECO:0000256" key="3">
    <source>
        <dbReference type="ARBA" id="ARBA00022741"/>
    </source>
</evidence>
<dbReference type="GO" id="GO:0004467">
    <property type="term" value="F:long-chain fatty acid-CoA ligase activity"/>
    <property type="evidence" value="ECO:0007669"/>
    <property type="project" value="UniProtKB-EC"/>
</dbReference>
<comment type="similarity">
    <text evidence="1">Belongs to the ATP-dependent AMP-binding enzyme family.</text>
</comment>
<dbReference type="STRING" id="246404.A0A507E8F8"/>
<evidence type="ECO:0000313" key="9">
    <source>
        <dbReference type="Proteomes" id="UP000320333"/>
    </source>
</evidence>
<dbReference type="AlphaFoldDB" id="A0A507E8F8"/>
<feature type="compositionally biased region" description="Low complexity" evidence="6">
    <location>
        <begin position="1"/>
        <end position="19"/>
    </location>
</feature>
<keyword evidence="4" id="KW-0067">ATP-binding</keyword>
<keyword evidence="9" id="KW-1185">Reference proteome</keyword>
<proteinExistence type="inferred from homology"/>
<gene>
    <name evidence="8" type="ORF">CcCBS67573_g09070</name>
</gene>
<feature type="region of interest" description="Disordered" evidence="6">
    <location>
        <begin position="1"/>
        <end position="21"/>
    </location>
</feature>
<dbReference type="Proteomes" id="UP000320333">
    <property type="component" value="Unassembled WGS sequence"/>
</dbReference>
<dbReference type="PANTHER" id="PTHR43272">
    <property type="entry name" value="LONG-CHAIN-FATTY-ACID--COA LIGASE"/>
    <property type="match status" value="1"/>
</dbReference>
<comment type="catalytic activity">
    <reaction evidence="5">
        <text>a long-chain fatty acid + ATP + CoA = a long-chain fatty acyl-CoA + AMP + diphosphate</text>
        <dbReference type="Rhea" id="RHEA:15421"/>
        <dbReference type="ChEBI" id="CHEBI:30616"/>
        <dbReference type="ChEBI" id="CHEBI:33019"/>
        <dbReference type="ChEBI" id="CHEBI:57287"/>
        <dbReference type="ChEBI" id="CHEBI:57560"/>
        <dbReference type="ChEBI" id="CHEBI:83139"/>
        <dbReference type="ChEBI" id="CHEBI:456215"/>
        <dbReference type="EC" id="6.2.1.3"/>
    </reaction>
</comment>
<dbReference type="GO" id="GO:0005524">
    <property type="term" value="F:ATP binding"/>
    <property type="evidence" value="ECO:0007669"/>
    <property type="project" value="UniProtKB-KW"/>
</dbReference>
<dbReference type="OrthoDB" id="1700726at2759"/>
<dbReference type="GO" id="GO:0005783">
    <property type="term" value="C:endoplasmic reticulum"/>
    <property type="evidence" value="ECO:0007669"/>
    <property type="project" value="TreeGrafter"/>
</dbReference>
<evidence type="ECO:0000256" key="1">
    <source>
        <dbReference type="ARBA" id="ARBA00006432"/>
    </source>
</evidence>
<evidence type="ECO:0000256" key="2">
    <source>
        <dbReference type="ARBA" id="ARBA00022598"/>
    </source>
</evidence>
<evidence type="ECO:0000259" key="7">
    <source>
        <dbReference type="Pfam" id="PF00501"/>
    </source>
</evidence>
<sequence length="815" mass="89306">MNATTATTTTQPHAQQEAASPVDTLVDPLELLQTMHVADAAPSKAAHAYPSLPALPGTKPRAITKTLSFEESLQQLQQVGLRPLFPDQKRMYRSAALKACGHLCQLHAGERDYIQPPHPHQPTMALKRQKSLKLQDTSSESASAIYRNTKSPSGLTERPEEGINTVYDIIQRGFTKMPNREMFGQRELVRVVEEQKEVTKKIPGGGEVKEMKTWKYFELSAFNWITFGQAKEITAAYASGYRALGLKKDDKLTIFADTSRDWIFTAMACMQQSITVTTAYATLGEEGLTYSLQECDVSTIFTNAELLPMIQKIAPVVKSLKNVTYNGTADAKILDALKKDNPHLKVLSLVELKALGEKNPHEPVPPSKEDLALIMYTSGSTGPPKGVMITHGNIVATVSGANNYVKPYVNAGGADESYLAFLPLAHILEFAVEMTFLYMGIQLGYGSVKTLTDASVRNCKGDIRELRPSVLAGVPAVWEGIRKAVEGKIRAASSVSRAVFQGAFNLKWMFMTYGMDFMAAPLDALVFNAIKQQVGGRLKFALSGGAPMPKSTQQFLNVTATKVVSGYGMTECTAVLAIQEVTQCATLGITGAPVTSVEVKLVDVENTTYKSTNLPKPQGEIWVRGPSVMKGYYKQPQLTKETITADGWLMTGDIAEMNEDGTLTIIDRKKNLVKLSNGEYIALEKLESNYKVSKFVQNICVHADSEQSYAIALIQPIDKEIRTVAEQLNLFPGADVNSLDIGEITSRKEIRAAVLDSLKVIAKSIGLKPAEIVGQVFLTPEEWTPQNGLLTAAMKLQRKTIVDKYKGEIRAMYVS</sequence>
<dbReference type="GO" id="GO:0035336">
    <property type="term" value="P:long-chain fatty-acyl-CoA metabolic process"/>
    <property type="evidence" value="ECO:0007669"/>
    <property type="project" value="TreeGrafter"/>
</dbReference>
<evidence type="ECO:0000256" key="4">
    <source>
        <dbReference type="ARBA" id="ARBA00022840"/>
    </source>
</evidence>
<evidence type="ECO:0000256" key="6">
    <source>
        <dbReference type="SAM" id="MobiDB-lite"/>
    </source>
</evidence>
<dbReference type="Gene3D" id="3.40.50.12780">
    <property type="entry name" value="N-terminal domain of ligase-like"/>
    <property type="match status" value="1"/>
</dbReference>
<dbReference type="InterPro" id="IPR020845">
    <property type="entry name" value="AMP-binding_CS"/>
</dbReference>
<name>A0A507E8F8_9FUNG</name>
<dbReference type="GO" id="GO:0005886">
    <property type="term" value="C:plasma membrane"/>
    <property type="evidence" value="ECO:0007669"/>
    <property type="project" value="TreeGrafter"/>
</dbReference>
<dbReference type="SUPFAM" id="SSF56801">
    <property type="entry name" value="Acetyl-CoA synthetase-like"/>
    <property type="match status" value="1"/>
</dbReference>
<evidence type="ECO:0000313" key="8">
    <source>
        <dbReference type="EMBL" id="TPX59667.1"/>
    </source>
</evidence>
<evidence type="ECO:0000256" key="5">
    <source>
        <dbReference type="ARBA" id="ARBA00036813"/>
    </source>
</evidence>
<dbReference type="Pfam" id="PF00501">
    <property type="entry name" value="AMP-binding"/>
    <property type="match status" value="1"/>
</dbReference>
<dbReference type="InterPro" id="IPR042099">
    <property type="entry name" value="ANL_N_sf"/>
</dbReference>
<dbReference type="InterPro" id="IPR000873">
    <property type="entry name" value="AMP-dep_synth/lig_dom"/>
</dbReference>
<dbReference type="GO" id="GO:0005811">
    <property type="term" value="C:lipid droplet"/>
    <property type="evidence" value="ECO:0007669"/>
    <property type="project" value="TreeGrafter"/>
</dbReference>
<organism evidence="8 9">
    <name type="scientific">Chytriomyces confervae</name>
    <dbReference type="NCBI Taxonomy" id="246404"/>
    <lineage>
        <taxon>Eukaryota</taxon>
        <taxon>Fungi</taxon>
        <taxon>Fungi incertae sedis</taxon>
        <taxon>Chytridiomycota</taxon>
        <taxon>Chytridiomycota incertae sedis</taxon>
        <taxon>Chytridiomycetes</taxon>
        <taxon>Chytridiales</taxon>
        <taxon>Chytriomycetaceae</taxon>
        <taxon>Chytriomyces</taxon>
    </lineage>
</organism>
<keyword evidence="2" id="KW-0436">Ligase</keyword>